<dbReference type="STRING" id="589385.SAMN05421504_11772"/>
<organism evidence="1 2">
    <name type="scientific">Amycolatopsis xylanica</name>
    <dbReference type="NCBI Taxonomy" id="589385"/>
    <lineage>
        <taxon>Bacteria</taxon>
        <taxon>Bacillati</taxon>
        <taxon>Actinomycetota</taxon>
        <taxon>Actinomycetes</taxon>
        <taxon>Pseudonocardiales</taxon>
        <taxon>Pseudonocardiaceae</taxon>
        <taxon>Amycolatopsis</taxon>
    </lineage>
</organism>
<dbReference type="EMBL" id="FNON01000017">
    <property type="protein sequence ID" value="SDZ44901.1"/>
    <property type="molecule type" value="Genomic_DNA"/>
</dbReference>
<sequence length="127" mass="13592">MGVIEVRTAAVPDVVPTLRTLAADIAMRQDFDLDAIEDLRMAVDEACSLLLGSAIEGTMTCVFTAEPGRVEVVVTVPVRSAELAEQTSLTWQLLTALATSAKRTVTPEDGGFVARIDLVRECATAER</sequence>
<reference evidence="1 2" key="1">
    <citation type="submission" date="2016-10" db="EMBL/GenBank/DDBJ databases">
        <authorList>
            <person name="de Groot N.N."/>
        </authorList>
    </citation>
    <scope>NUCLEOTIDE SEQUENCE [LARGE SCALE GENOMIC DNA]</scope>
    <source>
        <strain evidence="1 2">CPCC 202699</strain>
    </source>
</reference>
<keyword evidence="1" id="KW-0418">Kinase</keyword>
<gene>
    <name evidence="1" type="ORF">SAMN05421504_11772</name>
</gene>
<dbReference type="RefSeq" id="WP_245757753.1">
    <property type="nucleotide sequence ID" value="NZ_FNON01000017.1"/>
</dbReference>
<keyword evidence="2" id="KW-1185">Reference proteome</keyword>
<name>A0A1H3T4W4_9PSEU</name>
<evidence type="ECO:0000313" key="2">
    <source>
        <dbReference type="Proteomes" id="UP000199515"/>
    </source>
</evidence>
<dbReference type="Proteomes" id="UP000199515">
    <property type="component" value="Unassembled WGS sequence"/>
</dbReference>
<keyword evidence="1" id="KW-0808">Transferase</keyword>
<protein>
    <submittedName>
        <fullName evidence="1">Serine/threonine-protein kinase RsbW</fullName>
    </submittedName>
</protein>
<accession>A0A1H3T4W4</accession>
<evidence type="ECO:0000313" key="1">
    <source>
        <dbReference type="EMBL" id="SDZ44901.1"/>
    </source>
</evidence>
<proteinExistence type="predicted"/>
<dbReference type="AlphaFoldDB" id="A0A1H3T4W4"/>
<dbReference type="GO" id="GO:0016301">
    <property type="term" value="F:kinase activity"/>
    <property type="evidence" value="ECO:0007669"/>
    <property type="project" value="UniProtKB-KW"/>
</dbReference>